<dbReference type="PANTHER" id="PTHR34301">
    <property type="entry name" value="DNA-BINDING PROTEIN-RELATED"/>
    <property type="match status" value="1"/>
</dbReference>
<dbReference type="Gene3D" id="3.40.50.300">
    <property type="entry name" value="P-loop containing nucleotide triphosphate hydrolases"/>
    <property type="match status" value="1"/>
</dbReference>
<evidence type="ECO:0000313" key="1">
    <source>
        <dbReference type="EMBL" id="ETR66725.1"/>
    </source>
</evidence>
<dbReference type="InterPro" id="IPR027417">
    <property type="entry name" value="P-loop_NTPase"/>
</dbReference>
<dbReference type="PANTHER" id="PTHR34301:SF8">
    <property type="entry name" value="ATPASE DOMAIN-CONTAINING PROTEIN"/>
    <property type="match status" value="1"/>
</dbReference>
<gene>
    <name evidence="1" type="ORF">OMM_12427</name>
</gene>
<evidence type="ECO:0000313" key="2">
    <source>
        <dbReference type="Proteomes" id="UP000189670"/>
    </source>
</evidence>
<organism evidence="1 2">
    <name type="scientific">Candidatus Magnetoglobus multicellularis str. Araruama</name>
    <dbReference type="NCBI Taxonomy" id="890399"/>
    <lineage>
        <taxon>Bacteria</taxon>
        <taxon>Pseudomonadati</taxon>
        <taxon>Thermodesulfobacteriota</taxon>
        <taxon>Desulfobacteria</taxon>
        <taxon>Desulfobacterales</taxon>
        <taxon>Desulfobacteraceae</taxon>
        <taxon>Candidatus Magnetoglobus</taxon>
    </lineage>
</organism>
<name>A0A1V1NVZ2_9BACT</name>
<reference evidence="2" key="1">
    <citation type="submission" date="2012-11" db="EMBL/GenBank/DDBJ databases">
        <authorList>
            <person name="Lucero-Rivera Y.E."/>
            <person name="Tovar-Ramirez D."/>
        </authorList>
    </citation>
    <scope>NUCLEOTIDE SEQUENCE [LARGE SCALE GENOMIC DNA]</scope>
    <source>
        <strain evidence="2">Araruama</strain>
    </source>
</reference>
<dbReference type="EMBL" id="ATBP01001789">
    <property type="protein sequence ID" value="ETR66725.1"/>
    <property type="molecule type" value="Genomic_DNA"/>
</dbReference>
<feature type="non-terminal residue" evidence="1">
    <location>
        <position position="1"/>
    </location>
</feature>
<accession>A0A1V1NVZ2</accession>
<sequence>VPVENVYIVGNPIKKGYVFGRDDDFRNIHNWIVCDGPKVILLHGGRRSGKTSILIQILNGRLNDCAEAVFCDFHKILPRIETEEDLPYQIGCAIVETKIFITLKETFIDENNDSWTVKLGKLVRECIQNIYPKKLILLCDEYESLEDLLRRKIITSQSLLWVKEILTLPIHFIMTGSSDFSTHLSPIFSPVSQKLDISMLSLEDTQKLIKHPVCGKLEYRECVENLIFRLSGGHPFYVQYICSVLINQINSKHHRNYILKSDLDEAIQFIIRNPIGHIHETWRSLSISEKSTLAALANVINHPDQYAKPRKILKAVKQHRFDISEKNLYESLSRLKKETYLLYWEGEQIRFYIDLIRFWIKRYFQTGEDIED</sequence>
<proteinExistence type="predicted"/>
<dbReference type="Proteomes" id="UP000189670">
    <property type="component" value="Unassembled WGS sequence"/>
</dbReference>
<evidence type="ECO:0008006" key="3">
    <source>
        <dbReference type="Google" id="ProtNLM"/>
    </source>
</evidence>
<protein>
    <recommendedName>
        <fullName evidence="3">ATPase domain-containing protein</fullName>
    </recommendedName>
</protein>
<dbReference type="AlphaFoldDB" id="A0A1V1NVZ2"/>
<dbReference type="SUPFAM" id="SSF52540">
    <property type="entry name" value="P-loop containing nucleoside triphosphate hydrolases"/>
    <property type="match status" value="1"/>
</dbReference>
<comment type="caution">
    <text evidence="1">The sequence shown here is derived from an EMBL/GenBank/DDBJ whole genome shotgun (WGS) entry which is preliminary data.</text>
</comment>